<feature type="region of interest" description="Disordered" evidence="1">
    <location>
        <begin position="284"/>
        <end position="340"/>
    </location>
</feature>
<organism evidence="3 4">
    <name type="scientific">Roseospirillum parvum</name>
    <dbReference type="NCBI Taxonomy" id="83401"/>
    <lineage>
        <taxon>Bacteria</taxon>
        <taxon>Pseudomonadati</taxon>
        <taxon>Pseudomonadota</taxon>
        <taxon>Alphaproteobacteria</taxon>
        <taxon>Rhodospirillales</taxon>
        <taxon>Rhodospirillaceae</taxon>
        <taxon>Roseospirillum</taxon>
    </lineage>
</organism>
<gene>
    <name evidence="3" type="ORF">SAMN05421742_102163</name>
</gene>
<dbReference type="AlphaFoldDB" id="A0A1G7WE09"/>
<keyword evidence="4" id="KW-1185">Reference proteome</keyword>
<dbReference type="STRING" id="83401.SAMN05421742_102163"/>
<dbReference type="Gene3D" id="2.60.120.1440">
    <property type="match status" value="1"/>
</dbReference>
<dbReference type="InterPro" id="IPR006860">
    <property type="entry name" value="FecR"/>
</dbReference>
<feature type="domain" description="FecR protein" evidence="2">
    <location>
        <begin position="109"/>
        <end position="207"/>
    </location>
</feature>
<accession>A0A1G7WE09</accession>
<protein>
    <submittedName>
        <fullName evidence="3">Uncharacterized conserved protein, contains LysM and FecR domains</fullName>
    </submittedName>
</protein>
<sequence>MRRFAPLEPRAKNRNHLVVPDFSLKSALHLKSRADRAKSEALRDSHFARSALAVALVWPFATPAAPALAQAAGAEVGTSVLSVNEVEQVAGQTAAPLPEGARVRFDSLLRTGAHSANKDILEDGTELTLGPRAEVRVDSFVYDPATGTGEAALTLVSGAMRWASGSMASENYRILTPTASIGIRGTGLVVAVTARQETVALVETGAITVTGSSQRSVDVGPGQFTVVDAQGVPSAPRDVTGTAGASVLGGLNTDLATLTPPRVTLPPITYETLASRASAARSRAAATPAAASRSFGGDGDAGSPPGQSDHPGRDAGATSRDSVSGGSGGGGSGGGTVGSL</sequence>
<name>A0A1G7WE09_9PROT</name>
<evidence type="ECO:0000256" key="1">
    <source>
        <dbReference type="SAM" id="MobiDB-lite"/>
    </source>
</evidence>
<dbReference type="Pfam" id="PF04773">
    <property type="entry name" value="FecR"/>
    <property type="match status" value="1"/>
</dbReference>
<evidence type="ECO:0000313" key="3">
    <source>
        <dbReference type="EMBL" id="SDG70176.1"/>
    </source>
</evidence>
<feature type="compositionally biased region" description="Gly residues" evidence="1">
    <location>
        <begin position="325"/>
        <end position="340"/>
    </location>
</feature>
<proteinExistence type="predicted"/>
<reference evidence="4" key="1">
    <citation type="submission" date="2016-10" db="EMBL/GenBank/DDBJ databases">
        <authorList>
            <person name="Varghese N."/>
            <person name="Submissions S."/>
        </authorList>
    </citation>
    <scope>NUCLEOTIDE SEQUENCE [LARGE SCALE GENOMIC DNA]</scope>
    <source>
        <strain evidence="4">930I</strain>
    </source>
</reference>
<evidence type="ECO:0000259" key="2">
    <source>
        <dbReference type="Pfam" id="PF04773"/>
    </source>
</evidence>
<dbReference type="EMBL" id="FNCV01000002">
    <property type="protein sequence ID" value="SDG70176.1"/>
    <property type="molecule type" value="Genomic_DNA"/>
</dbReference>
<dbReference type="OrthoDB" id="6038785at2"/>
<dbReference type="PANTHER" id="PTHR38731">
    <property type="entry name" value="LIPL45-RELATED LIPOPROTEIN-RELATED"/>
    <property type="match status" value="1"/>
</dbReference>
<dbReference type="Proteomes" id="UP000217076">
    <property type="component" value="Unassembled WGS sequence"/>
</dbReference>
<feature type="compositionally biased region" description="Low complexity" evidence="1">
    <location>
        <begin position="284"/>
        <end position="294"/>
    </location>
</feature>
<evidence type="ECO:0000313" key="4">
    <source>
        <dbReference type="Proteomes" id="UP000217076"/>
    </source>
</evidence>